<protein>
    <submittedName>
        <fullName evidence="5">Long-chain-fatty-acid--CoA ligase</fullName>
    </submittedName>
</protein>
<dbReference type="EMBL" id="CP046171">
    <property type="protein sequence ID" value="QIS05701.1"/>
    <property type="molecule type" value="Genomic_DNA"/>
</dbReference>
<accession>A0A6G9XXR3</accession>
<dbReference type="Proteomes" id="UP000501705">
    <property type="component" value="Chromosome"/>
</dbReference>
<comment type="similarity">
    <text evidence="1">Belongs to the ATP-dependent AMP-binding enzyme family.</text>
</comment>
<dbReference type="InterPro" id="IPR042099">
    <property type="entry name" value="ANL_N_sf"/>
</dbReference>
<dbReference type="PANTHER" id="PTHR43767:SF1">
    <property type="entry name" value="NONRIBOSOMAL PEPTIDE SYNTHASE PES1 (EUROFUNG)-RELATED"/>
    <property type="match status" value="1"/>
</dbReference>
<dbReference type="Gene3D" id="3.30.300.30">
    <property type="match status" value="1"/>
</dbReference>
<name>A0A6G9XXR3_NOCBR</name>
<dbReference type="Pfam" id="PF00501">
    <property type="entry name" value="AMP-binding"/>
    <property type="match status" value="1"/>
</dbReference>
<keyword evidence="2 5" id="KW-0436">Ligase</keyword>
<dbReference type="InterPro" id="IPR050237">
    <property type="entry name" value="ATP-dep_AMP-bd_enzyme"/>
</dbReference>
<reference evidence="5 6" key="1">
    <citation type="journal article" date="2019" name="ACS Chem. Biol.">
        <title>Identification and Mobilization of a Cryptic Antibiotic Biosynthesis Gene Locus from a Human-Pathogenic Nocardia Isolate.</title>
        <authorList>
            <person name="Herisse M."/>
            <person name="Ishida K."/>
            <person name="Porter J.L."/>
            <person name="Howden B."/>
            <person name="Hertweck C."/>
            <person name="Stinear T.P."/>
            <person name="Pidot S.J."/>
        </authorList>
    </citation>
    <scope>NUCLEOTIDE SEQUENCE [LARGE SCALE GENOMIC DNA]</scope>
    <source>
        <strain evidence="5 6">AUSMDU00024985</strain>
    </source>
</reference>
<dbReference type="PANTHER" id="PTHR43767">
    <property type="entry name" value="LONG-CHAIN-FATTY-ACID--COA LIGASE"/>
    <property type="match status" value="1"/>
</dbReference>
<evidence type="ECO:0000256" key="1">
    <source>
        <dbReference type="ARBA" id="ARBA00006432"/>
    </source>
</evidence>
<gene>
    <name evidence="5" type="ORF">F5X71_28370</name>
</gene>
<dbReference type="Gene3D" id="3.40.50.12780">
    <property type="entry name" value="N-terminal domain of ligase-like"/>
    <property type="match status" value="1"/>
</dbReference>
<evidence type="ECO:0000256" key="2">
    <source>
        <dbReference type="ARBA" id="ARBA00022598"/>
    </source>
</evidence>
<dbReference type="FunFam" id="3.30.300.30:FF:000008">
    <property type="entry name" value="2,3-dihydroxybenzoate-AMP ligase"/>
    <property type="match status" value="1"/>
</dbReference>
<dbReference type="GO" id="GO:0016878">
    <property type="term" value="F:acid-thiol ligase activity"/>
    <property type="evidence" value="ECO:0007669"/>
    <property type="project" value="UniProtKB-ARBA"/>
</dbReference>
<dbReference type="InterPro" id="IPR025110">
    <property type="entry name" value="AMP-bd_C"/>
</dbReference>
<dbReference type="AlphaFoldDB" id="A0A6G9XXR3"/>
<dbReference type="RefSeq" id="WP_167464770.1">
    <property type="nucleotide sequence ID" value="NZ_CP046171.1"/>
</dbReference>
<dbReference type="InterPro" id="IPR000873">
    <property type="entry name" value="AMP-dep_synth/lig_dom"/>
</dbReference>
<dbReference type="NCBIfam" id="NF004837">
    <property type="entry name" value="PRK06187.1"/>
    <property type="match status" value="1"/>
</dbReference>
<proteinExistence type="inferred from homology"/>
<sequence>MTAHTVTSILDEHAAQRPETIAITCAGRELDYARLRADSIRLARALDAAGIAAADRVAYLGKESVDYYTLLFACARLRAVLVPINFRLTTPEVEHIIADSGSTVVLVDADCAEIARAAAPHARVVALDGAEFASWLAGPADVAPGVRVGGRDDAVIQLYTSGTTGLPKGVVLAQRSFFAIADALARAGLDWIDFRAGDRSLIGIPGFHVGGIWWAMQGFAAGITNVAMPRFDSGTAVALIADTGITTMCVVPSMLRLIVTESAVTEAAVRSVRKVVYGGSPISETLLREALELFDAEFAQIYGLTETGNTAICLPPQDHVVGNPRLAAAGRPYPGVAVRVIDESGAELPPGAVGEICLRSPAAMLGYWNLPAATGETLVDGWIHTGDAGYVDADGYLYLRDRLKDMIIVGGENIYPAEIEKVLTRHPAVADAAVIGVPDEVFGESVHAFVVCRPEAQVRVRELMTFCREHLALFKVPARFELVATVPRNPSGKILRRQLRERFWAERERQVN</sequence>
<organism evidence="5 6">
    <name type="scientific">Nocardia brasiliensis</name>
    <dbReference type="NCBI Taxonomy" id="37326"/>
    <lineage>
        <taxon>Bacteria</taxon>
        <taxon>Bacillati</taxon>
        <taxon>Actinomycetota</taxon>
        <taxon>Actinomycetes</taxon>
        <taxon>Mycobacteriales</taxon>
        <taxon>Nocardiaceae</taxon>
        <taxon>Nocardia</taxon>
    </lineage>
</organism>
<evidence type="ECO:0000313" key="5">
    <source>
        <dbReference type="EMBL" id="QIS05701.1"/>
    </source>
</evidence>
<evidence type="ECO:0000259" key="3">
    <source>
        <dbReference type="Pfam" id="PF00501"/>
    </source>
</evidence>
<dbReference type="Pfam" id="PF13193">
    <property type="entry name" value="AMP-binding_C"/>
    <property type="match status" value="1"/>
</dbReference>
<evidence type="ECO:0000259" key="4">
    <source>
        <dbReference type="Pfam" id="PF13193"/>
    </source>
</evidence>
<evidence type="ECO:0000313" key="6">
    <source>
        <dbReference type="Proteomes" id="UP000501705"/>
    </source>
</evidence>
<feature type="domain" description="AMP-dependent synthetase/ligase" evidence="3">
    <location>
        <begin position="10"/>
        <end position="368"/>
    </location>
</feature>
<dbReference type="SUPFAM" id="SSF56801">
    <property type="entry name" value="Acetyl-CoA synthetase-like"/>
    <property type="match status" value="1"/>
</dbReference>
<feature type="domain" description="AMP-binding enzyme C-terminal" evidence="4">
    <location>
        <begin position="418"/>
        <end position="493"/>
    </location>
</feature>
<dbReference type="InterPro" id="IPR045851">
    <property type="entry name" value="AMP-bd_C_sf"/>
</dbReference>